<evidence type="ECO:0000256" key="4">
    <source>
        <dbReference type="ARBA" id="ARBA00022980"/>
    </source>
</evidence>
<proteinExistence type="inferred from homology"/>
<dbReference type="PANTHER" id="PTHR12810">
    <property type="entry name" value="MITOCHONDRIAL 28S RIBOSOMAL PROTEIN S29"/>
    <property type="match status" value="1"/>
</dbReference>
<evidence type="ECO:0000313" key="10">
    <source>
        <dbReference type="Proteomes" id="UP001610335"/>
    </source>
</evidence>
<protein>
    <recommendedName>
        <fullName evidence="7">Small ribosomal subunit protein mS29</fullName>
    </recommendedName>
</protein>
<evidence type="ECO:0000256" key="1">
    <source>
        <dbReference type="ARBA" id="ARBA00004173"/>
    </source>
</evidence>
<evidence type="ECO:0000256" key="3">
    <source>
        <dbReference type="ARBA" id="ARBA00022946"/>
    </source>
</evidence>
<name>A0ABR4ILY9_9EURO</name>
<comment type="subcellular location">
    <subcellularLocation>
        <location evidence="1">Mitochondrion</location>
    </subcellularLocation>
</comment>
<evidence type="ECO:0000256" key="5">
    <source>
        <dbReference type="ARBA" id="ARBA00023128"/>
    </source>
</evidence>
<organism evidence="9 10">
    <name type="scientific">Aspergillus cavernicola</name>
    <dbReference type="NCBI Taxonomy" id="176166"/>
    <lineage>
        <taxon>Eukaryota</taxon>
        <taxon>Fungi</taxon>
        <taxon>Dikarya</taxon>
        <taxon>Ascomycota</taxon>
        <taxon>Pezizomycotina</taxon>
        <taxon>Eurotiomycetes</taxon>
        <taxon>Eurotiomycetidae</taxon>
        <taxon>Eurotiales</taxon>
        <taxon>Aspergillaceae</taxon>
        <taxon>Aspergillus</taxon>
        <taxon>Aspergillus subgen. Nidulantes</taxon>
    </lineage>
</organism>
<evidence type="ECO:0000256" key="8">
    <source>
        <dbReference type="SAM" id="MobiDB-lite"/>
    </source>
</evidence>
<keyword evidence="4" id="KW-0689">Ribosomal protein</keyword>
<keyword evidence="10" id="KW-1185">Reference proteome</keyword>
<gene>
    <name evidence="9" type="ORF">BDW59DRAFT_143026</name>
</gene>
<evidence type="ECO:0000313" key="9">
    <source>
        <dbReference type="EMBL" id="KAL2828787.1"/>
    </source>
</evidence>
<keyword evidence="5" id="KW-0496">Mitochondrion</keyword>
<keyword evidence="3" id="KW-0809">Transit peptide</keyword>
<keyword evidence="6" id="KW-0687">Ribonucleoprotein</keyword>
<dbReference type="Proteomes" id="UP001610335">
    <property type="component" value="Unassembled WGS sequence"/>
</dbReference>
<evidence type="ECO:0000256" key="2">
    <source>
        <dbReference type="ARBA" id="ARBA00009863"/>
    </source>
</evidence>
<feature type="compositionally biased region" description="Basic residues" evidence="8">
    <location>
        <begin position="60"/>
        <end position="71"/>
    </location>
</feature>
<dbReference type="EMBL" id="JBFXLS010000019">
    <property type="protein sequence ID" value="KAL2828787.1"/>
    <property type="molecule type" value="Genomic_DNA"/>
</dbReference>
<dbReference type="InterPro" id="IPR019368">
    <property type="entry name" value="Ribosomal_mS29"/>
</dbReference>
<evidence type="ECO:0000256" key="7">
    <source>
        <dbReference type="ARBA" id="ARBA00035140"/>
    </source>
</evidence>
<reference evidence="9 10" key="1">
    <citation type="submission" date="2024-07" db="EMBL/GenBank/DDBJ databases">
        <title>Section-level genome sequencing and comparative genomics of Aspergillus sections Usti and Cavernicolus.</title>
        <authorList>
            <consortium name="Lawrence Berkeley National Laboratory"/>
            <person name="Nybo J.L."/>
            <person name="Vesth T.C."/>
            <person name="Theobald S."/>
            <person name="Frisvad J.C."/>
            <person name="Larsen T.O."/>
            <person name="Kjaerboelling I."/>
            <person name="Rothschild-Mancinelli K."/>
            <person name="Lyhne E.K."/>
            <person name="Kogle M.E."/>
            <person name="Barry K."/>
            <person name="Clum A."/>
            <person name="Na H."/>
            <person name="Ledsgaard L."/>
            <person name="Lin J."/>
            <person name="Lipzen A."/>
            <person name="Kuo A."/>
            <person name="Riley R."/>
            <person name="Mondo S."/>
            <person name="LaButti K."/>
            <person name="Haridas S."/>
            <person name="Pangalinan J."/>
            <person name="Salamov A.A."/>
            <person name="Simmons B.A."/>
            <person name="Magnuson J.K."/>
            <person name="Chen J."/>
            <person name="Drula E."/>
            <person name="Henrissat B."/>
            <person name="Wiebenga A."/>
            <person name="Lubbers R.J."/>
            <person name="Gomes A.C."/>
            <person name="Makela M.R."/>
            <person name="Stajich J."/>
            <person name="Grigoriev I.V."/>
            <person name="Mortensen U.H."/>
            <person name="De vries R.P."/>
            <person name="Baker S.E."/>
            <person name="Andersen M.R."/>
        </authorList>
    </citation>
    <scope>NUCLEOTIDE SEQUENCE [LARGE SCALE GENOMIC DNA]</scope>
    <source>
        <strain evidence="9 10">CBS 600.67</strain>
    </source>
</reference>
<comment type="caution">
    <text evidence="9">The sequence shown here is derived from an EMBL/GenBank/DDBJ whole genome shotgun (WGS) entry which is preliminary data.</text>
</comment>
<sequence>MVSSFCWSCLTRLRQTPRTVLPSPTAVPRGPAFHTSAVRFFPNPMMRKKPGQELGGPKYRQSKSARMKKKKPVDGKARPPPVGERKALRKRIVLSNPNALEVEGMQELTEETMVDSRLRGNVLALPVPMLDQLRAVQAFKPKQGWSIFRRPGTVLRRETLEMGRLFDNISGVGEDKGTAVKKIITGSRKSGKSVHLLQAMAMAFTKKWVVFTVPEAQDLVSATTGYGPLSDENPNLYVQNEATASLLSRTLIANKTILSKLQVSRIHPALSAVQPGMTLENLAKFGVQDPASSWAVFQALWAELTATSATTGLEKNFTPRPPILVTVDGLAHWMRNSEYRTTEFEPIHAHDLVFVRHFLSLLKPGKDESTLPNGGALLYATSTSNNPSIYSFEVALKQVAARHAGVDPSAPEFPKLDPYSNPDSRVLEAFISTKPTSAQEGMLEVQTIGGVSRDEARGFMEYFARSGLLRETVNDEWVGEKWTLAGGGVIGELERLGRRLRVAAA</sequence>
<dbReference type="Pfam" id="PF10236">
    <property type="entry name" value="DAP3"/>
    <property type="match status" value="1"/>
</dbReference>
<accession>A0ABR4ILY9</accession>
<dbReference type="PANTHER" id="PTHR12810:SF0">
    <property type="entry name" value="SMALL RIBOSOMAL SUBUNIT PROTEIN MS29"/>
    <property type="match status" value="1"/>
</dbReference>
<comment type="similarity">
    <text evidence="2">Belongs to the mitochondrion-specific ribosomal protein mS29 family.</text>
</comment>
<evidence type="ECO:0000256" key="6">
    <source>
        <dbReference type="ARBA" id="ARBA00023274"/>
    </source>
</evidence>
<feature type="region of interest" description="Disordered" evidence="8">
    <location>
        <begin position="43"/>
        <end position="84"/>
    </location>
</feature>